<gene>
    <name evidence="2" type="ORF">METZ01_LOCUS123047</name>
</gene>
<protein>
    <recommendedName>
        <fullName evidence="3">Curli production assembly/transport component CsgG</fullName>
    </recommendedName>
</protein>
<dbReference type="Pfam" id="PF03783">
    <property type="entry name" value="CsgG"/>
    <property type="match status" value="1"/>
</dbReference>
<feature type="non-terminal residue" evidence="2">
    <location>
        <position position="1"/>
    </location>
</feature>
<proteinExistence type="predicted"/>
<accession>A0A381Y145</accession>
<evidence type="ECO:0000313" key="2">
    <source>
        <dbReference type="EMBL" id="SVA70193.1"/>
    </source>
</evidence>
<feature type="region of interest" description="Disordered" evidence="1">
    <location>
        <begin position="372"/>
        <end position="399"/>
    </location>
</feature>
<dbReference type="EMBL" id="UINC01016955">
    <property type="protein sequence ID" value="SVA70193.1"/>
    <property type="molecule type" value="Genomic_DNA"/>
</dbReference>
<evidence type="ECO:0000256" key="1">
    <source>
        <dbReference type="SAM" id="MobiDB-lite"/>
    </source>
</evidence>
<evidence type="ECO:0008006" key="3">
    <source>
        <dbReference type="Google" id="ProtNLM"/>
    </source>
</evidence>
<dbReference type="GO" id="GO:0030288">
    <property type="term" value="C:outer membrane-bounded periplasmic space"/>
    <property type="evidence" value="ECO:0007669"/>
    <property type="project" value="InterPro"/>
</dbReference>
<dbReference type="Gene3D" id="3.40.50.10610">
    <property type="entry name" value="ABC-type transport auxiliary lipoprotein component"/>
    <property type="match status" value="1"/>
</dbReference>
<organism evidence="2">
    <name type="scientific">marine metagenome</name>
    <dbReference type="NCBI Taxonomy" id="408172"/>
    <lineage>
        <taxon>unclassified sequences</taxon>
        <taxon>metagenomes</taxon>
        <taxon>ecological metagenomes</taxon>
    </lineage>
</organism>
<sequence length="399" mass="44600">RGVSLKEAIDLALTEAIGRVNGKSIESSTLLKTSEKFEEKNENSDYYVSQEYQDTIASKTKGQVKEYSILSKNQENEGKNWVVKVKATIAKYKVSKSAQRKRIAVLPLQARGDCCKTMGSAANPKFAAEELSRGLSNVLVQSRKFTVLDRDYISERSSEKNVLNSGEVPPEELAKLGQELFSDYIMVGTITTAKATEVTKTMRTNNMTFQELNGIIQFSYRIIDVPTSQIKFSSNASIAISNNELKNEGLSNQNSPAEILYGLLHIGAKRIGENVLNAIFPILVESIKGKYLVLGQGGENVKKGQRMQLILRGEKITDSYTKESLGRSEEVIGEIEITGVTPKQSYAKVISSTKEGLESLFKPKMMLVRPLSKSEDLKKKKEDLDKTREERKKKFEEDW</sequence>
<reference evidence="2" key="1">
    <citation type="submission" date="2018-05" db="EMBL/GenBank/DDBJ databases">
        <authorList>
            <person name="Lanie J.A."/>
            <person name="Ng W.-L."/>
            <person name="Kazmierczak K.M."/>
            <person name="Andrzejewski T.M."/>
            <person name="Davidsen T.M."/>
            <person name="Wayne K.J."/>
            <person name="Tettelin H."/>
            <person name="Glass J.I."/>
            <person name="Rusch D."/>
            <person name="Podicherti R."/>
            <person name="Tsui H.-C.T."/>
            <person name="Winkler M.E."/>
        </authorList>
    </citation>
    <scope>NUCLEOTIDE SEQUENCE</scope>
</reference>
<dbReference type="AlphaFoldDB" id="A0A381Y145"/>
<dbReference type="InterPro" id="IPR005534">
    <property type="entry name" value="Curli_assmbl/transp-comp_CsgG"/>
</dbReference>
<name>A0A381Y145_9ZZZZ</name>